<dbReference type="AlphaFoldDB" id="A0A377XCQ0"/>
<evidence type="ECO:0000313" key="1">
    <source>
        <dbReference type="EMBL" id="STT79099.1"/>
    </source>
</evidence>
<evidence type="ECO:0000313" key="2">
    <source>
        <dbReference type="Proteomes" id="UP000254340"/>
    </source>
</evidence>
<dbReference type="EMBL" id="UGLH01000005">
    <property type="protein sequence ID" value="STT79099.1"/>
    <property type="molecule type" value="Genomic_DNA"/>
</dbReference>
<name>A0A377XCQ0_KLEPN</name>
<dbReference type="Proteomes" id="UP000254340">
    <property type="component" value="Unassembled WGS sequence"/>
</dbReference>
<proteinExistence type="predicted"/>
<gene>
    <name evidence="1" type="ORF">NCTC5047_01889</name>
</gene>
<reference evidence="1 2" key="1">
    <citation type="submission" date="2018-06" db="EMBL/GenBank/DDBJ databases">
        <authorList>
            <consortium name="Pathogen Informatics"/>
            <person name="Doyle S."/>
        </authorList>
    </citation>
    <scope>NUCLEOTIDE SEQUENCE [LARGE SCALE GENOMIC DNA]</scope>
    <source>
        <strain evidence="1 2">NCTC5047</strain>
    </source>
</reference>
<accession>A0A377XCQ0</accession>
<protein>
    <submittedName>
        <fullName evidence="1">Uncharacterized protein</fullName>
    </submittedName>
</protein>
<organism evidence="1 2">
    <name type="scientific">Klebsiella pneumoniae</name>
    <dbReference type="NCBI Taxonomy" id="573"/>
    <lineage>
        <taxon>Bacteria</taxon>
        <taxon>Pseudomonadati</taxon>
        <taxon>Pseudomonadota</taxon>
        <taxon>Gammaproteobacteria</taxon>
        <taxon>Enterobacterales</taxon>
        <taxon>Enterobacteriaceae</taxon>
        <taxon>Klebsiella/Raoultella group</taxon>
        <taxon>Klebsiella</taxon>
        <taxon>Klebsiella pneumoniae complex</taxon>
    </lineage>
</organism>
<sequence>MGDRRFRHPLPERLLQAITLRQEVRQQGNASAAPQQAAGMFAEPGKLVFIRRSGLHQQALGWGNRCRSGDIGWQHQIAGAMMRQHIAQHTVDFMAGVAGGQQRLATGDLLAHAGEMAKIAIAEGMVQQFAALLGAGRGRTDDMQYRNMFRIATRNAVQRAQFADAVSGQQRTGPFDARIAVSGICRIQLVGAADPPQGAVRDDAIEKL</sequence>